<accession>A0AA40KJD3</accession>
<protein>
    <submittedName>
        <fullName evidence="1">Uncharacterized protein</fullName>
    </submittedName>
</protein>
<evidence type="ECO:0000313" key="1">
    <source>
        <dbReference type="EMBL" id="KAK1122588.1"/>
    </source>
</evidence>
<keyword evidence="2" id="KW-1185">Reference proteome</keyword>
<proteinExistence type="predicted"/>
<dbReference type="EMBL" id="JAHYIQ010000022">
    <property type="protein sequence ID" value="KAK1122588.1"/>
    <property type="molecule type" value="Genomic_DNA"/>
</dbReference>
<organism evidence="1 2">
    <name type="scientific">Melipona bicolor</name>
    <dbReference type="NCBI Taxonomy" id="60889"/>
    <lineage>
        <taxon>Eukaryota</taxon>
        <taxon>Metazoa</taxon>
        <taxon>Ecdysozoa</taxon>
        <taxon>Arthropoda</taxon>
        <taxon>Hexapoda</taxon>
        <taxon>Insecta</taxon>
        <taxon>Pterygota</taxon>
        <taxon>Neoptera</taxon>
        <taxon>Endopterygota</taxon>
        <taxon>Hymenoptera</taxon>
        <taxon>Apocrita</taxon>
        <taxon>Aculeata</taxon>
        <taxon>Apoidea</taxon>
        <taxon>Anthophila</taxon>
        <taxon>Apidae</taxon>
        <taxon>Melipona</taxon>
    </lineage>
</organism>
<evidence type="ECO:0000313" key="2">
    <source>
        <dbReference type="Proteomes" id="UP001177670"/>
    </source>
</evidence>
<name>A0AA40KJD3_9HYME</name>
<sequence length="81" mass="9036">MDRSSSRTRKDKRRRKLHRDRASYLEDLNPDISQWSVADRIGGHTAFGFMSLASAFHIRSLTILCSVSGKAKLSSTDPQGG</sequence>
<dbReference type="AlphaFoldDB" id="A0AA40KJD3"/>
<comment type="caution">
    <text evidence="1">The sequence shown here is derived from an EMBL/GenBank/DDBJ whole genome shotgun (WGS) entry which is preliminary data.</text>
</comment>
<gene>
    <name evidence="1" type="ORF">K0M31_009033</name>
</gene>
<reference evidence="1" key="1">
    <citation type="submission" date="2021-10" db="EMBL/GenBank/DDBJ databases">
        <title>Melipona bicolor Genome sequencing and assembly.</title>
        <authorList>
            <person name="Araujo N.S."/>
            <person name="Arias M.C."/>
        </authorList>
    </citation>
    <scope>NUCLEOTIDE SEQUENCE</scope>
    <source>
        <strain evidence="1">USP_2M_L1-L4_2017</strain>
        <tissue evidence="1">Whole body</tissue>
    </source>
</reference>
<dbReference type="Proteomes" id="UP001177670">
    <property type="component" value="Unassembled WGS sequence"/>
</dbReference>